<organism evidence="2 3">
    <name type="scientific">Penicillium oxalicum (strain 114-2 / CGMCC 5302)</name>
    <name type="common">Penicillium decumbens</name>
    <dbReference type="NCBI Taxonomy" id="933388"/>
    <lineage>
        <taxon>Eukaryota</taxon>
        <taxon>Fungi</taxon>
        <taxon>Dikarya</taxon>
        <taxon>Ascomycota</taxon>
        <taxon>Pezizomycotina</taxon>
        <taxon>Eurotiomycetes</taxon>
        <taxon>Eurotiomycetidae</taxon>
        <taxon>Eurotiales</taxon>
        <taxon>Aspergillaceae</taxon>
        <taxon>Penicillium</taxon>
    </lineage>
</organism>
<sequence>MGDFSSPILSLPGPQDLPDSHQACGSGHSNLSLFLFPPRASLFVCFPFLLKSLRLLCLSTGAVLELFLDPWTRCLQPFPFLFATVCVLFLVISTKAVFALQFSLSDYQFEFILFQKKNLP</sequence>
<dbReference type="EMBL" id="KB644409">
    <property type="protein sequence ID" value="EPS26640.1"/>
    <property type="molecule type" value="Genomic_DNA"/>
</dbReference>
<name>S7Z7S2_PENO1</name>
<keyword evidence="3" id="KW-1185">Reference proteome</keyword>
<dbReference type="Proteomes" id="UP000019376">
    <property type="component" value="Unassembled WGS sequence"/>
</dbReference>
<keyword evidence="1" id="KW-1133">Transmembrane helix</keyword>
<gene>
    <name evidence="2" type="ORF">PDE_01578</name>
</gene>
<feature type="transmembrane region" description="Helical" evidence="1">
    <location>
        <begin position="80"/>
        <end position="104"/>
    </location>
</feature>
<dbReference type="AlphaFoldDB" id="S7Z7S2"/>
<reference evidence="2 3" key="1">
    <citation type="journal article" date="2013" name="PLoS ONE">
        <title>Genomic and secretomic analyses reveal unique features of the lignocellulolytic enzyme system of Penicillium decumbens.</title>
        <authorList>
            <person name="Liu G."/>
            <person name="Zhang L."/>
            <person name="Wei X."/>
            <person name="Zou G."/>
            <person name="Qin Y."/>
            <person name="Ma L."/>
            <person name="Li J."/>
            <person name="Zheng H."/>
            <person name="Wang S."/>
            <person name="Wang C."/>
            <person name="Xun L."/>
            <person name="Zhao G.-P."/>
            <person name="Zhou Z."/>
            <person name="Qu Y."/>
        </authorList>
    </citation>
    <scope>NUCLEOTIDE SEQUENCE [LARGE SCALE GENOMIC DNA]</scope>
    <source>
        <strain evidence="3">114-2 / CGMCC 5302</strain>
    </source>
</reference>
<proteinExistence type="predicted"/>
<evidence type="ECO:0000313" key="3">
    <source>
        <dbReference type="Proteomes" id="UP000019376"/>
    </source>
</evidence>
<evidence type="ECO:0000256" key="1">
    <source>
        <dbReference type="SAM" id="Phobius"/>
    </source>
</evidence>
<evidence type="ECO:0000313" key="2">
    <source>
        <dbReference type="EMBL" id="EPS26640.1"/>
    </source>
</evidence>
<protein>
    <submittedName>
        <fullName evidence="2">Uncharacterized protein</fullName>
    </submittedName>
</protein>
<accession>S7Z7S2</accession>
<keyword evidence="1" id="KW-0812">Transmembrane</keyword>
<keyword evidence="1" id="KW-0472">Membrane</keyword>
<dbReference type="HOGENOM" id="CLU_2050431_0_0_1"/>